<dbReference type="InterPro" id="IPR052944">
    <property type="entry name" value="Sporulation_related"/>
</dbReference>
<dbReference type="EMBL" id="FODN01000005">
    <property type="protein sequence ID" value="SEO29682.1"/>
    <property type="molecule type" value="Genomic_DNA"/>
</dbReference>
<evidence type="ECO:0000313" key="5">
    <source>
        <dbReference type="Proteomes" id="UP000198657"/>
    </source>
</evidence>
<evidence type="ECO:0000256" key="1">
    <source>
        <dbReference type="ARBA" id="ARBA00022729"/>
    </source>
</evidence>
<dbReference type="STRING" id="604089.SAMN04487942_2315"/>
<dbReference type="Gene3D" id="2.50.20.10">
    <property type="entry name" value="Lipoprotein localisation LolA/LolB/LppX"/>
    <property type="match status" value="1"/>
</dbReference>
<name>A0A1H8NJD1_9FLAO</name>
<keyword evidence="4" id="KW-0449">Lipoprotein</keyword>
<dbReference type="Pfam" id="PF17131">
    <property type="entry name" value="LolA_like"/>
    <property type="match status" value="1"/>
</dbReference>
<dbReference type="CDD" id="cd16329">
    <property type="entry name" value="LolA_like"/>
    <property type="match status" value="1"/>
</dbReference>
<accession>A0A1H8NJD1</accession>
<gene>
    <name evidence="4" type="ORF">SAMN04487942_2315</name>
</gene>
<feature type="chain" id="PRO_5011457548" evidence="2">
    <location>
        <begin position="21"/>
        <end position="248"/>
    </location>
</feature>
<dbReference type="PANTHER" id="PTHR37507">
    <property type="entry name" value="SPORULATION PROTEIN YDCC"/>
    <property type="match status" value="1"/>
</dbReference>
<evidence type="ECO:0000256" key="2">
    <source>
        <dbReference type="SAM" id="SignalP"/>
    </source>
</evidence>
<dbReference type="InterPro" id="IPR033399">
    <property type="entry name" value="TP_0789-like"/>
</dbReference>
<reference evidence="5" key="1">
    <citation type="submission" date="2016-10" db="EMBL/GenBank/DDBJ databases">
        <authorList>
            <person name="Varghese N."/>
            <person name="Submissions S."/>
        </authorList>
    </citation>
    <scope>NUCLEOTIDE SEQUENCE [LARGE SCALE GENOMIC DNA]</scope>
    <source>
        <strain evidence="5">CGMCC 1.8704</strain>
    </source>
</reference>
<dbReference type="AlphaFoldDB" id="A0A1H8NJD1"/>
<dbReference type="InterPro" id="IPR029046">
    <property type="entry name" value="LolA/LolB/LppX"/>
</dbReference>
<dbReference type="Proteomes" id="UP000198657">
    <property type="component" value="Unassembled WGS sequence"/>
</dbReference>
<proteinExistence type="predicted"/>
<dbReference type="RefSeq" id="WP_091171298.1">
    <property type="nucleotide sequence ID" value="NZ_CBCSFM010000009.1"/>
</dbReference>
<protein>
    <submittedName>
        <fullName evidence="4">Outer membrane lipoprotein-sorting protein</fullName>
    </submittedName>
</protein>
<dbReference type="OrthoDB" id="9803781at2"/>
<dbReference type="PANTHER" id="PTHR37507:SF2">
    <property type="entry name" value="SPORULATION PROTEIN YDCC"/>
    <property type="match status" value="1"/>
</dbReference>
<organism evidence="4 5">
    <name type="scientific">Flavobacterium sinopsychrotolerans</name>
    <dbReference type="NCBI Taxonomy" id="604089"/>
    <lineage>
        <taxon>Bacteria</taxon>
        <taxon>Pseudomonadati</taxon>
        <taxon>Bacteroidota</taxon>
        <taxon>Flavobacteriia</taxon>
        <taxon>Flavobacteriales</taxon>
        <taxon>Flavobacteriaceae</taxon>
        <taxon>Flavobacterium</taxon>
    </lineage>
</organism>
<evidence type="ECO:0000259" key="3">
    <source>
        <dbReference type="Pfam" id="PF17131"/>
    </source>
</evidence>
<sequence>MKKIFFLFFFHLLIIPFAFAQEAKDVVKKADEKAKGKTSAATITIQTIRPGWTREMSVKGWTKGNDLTLILVLAPAKEKGVVYLKRKKEVWNWIPSIERNIKMPPSMMSQSWMGTDFTNDDLVKEASILEDYNHSFLAEVTIDARTCYKIQLLPKPKAAVVWGKVIMAIDKKDFMMLHVEYYDEDGVLINTMHCTDIKMLGGRLLPARMEMVPANKKGNKTVLLYNSLVFDTPLDDSFFNTQNITKVK</sequence>
<evidence type="ECO:0000313" key="4">
    <source>
        <dbReference type="EMBL" id="SEO29682.1"/>
    </source>
</evidence>
<keyword evidence="5" id="KW-1185">Reference proteome</keyword>
<keyword evidence="1 2" id="KW-0732">Signal</keyword>
<dbReference type="SUPFAM" id="SSF89392">
    <property type="entry name" value="Prokaryotic lipoproteins and lipoprotein localization factors"/>
    <property type="match status" value="1"/>
</dbReference>
<feature type="signal peptide" evidence="2">
    <location>
        <begin position="1"/>
        <end position="20"/>
    </location>
</feature>
<feature type="domain" description="Uncharacterized protein TP-0789" evidence="3">
    <location>
        <begin position="64"/>
        <end position="245"/>
    </location>
</feature>